<name>A0ABM8Z4B3_9LACO</name>
<dbReference type="InterPro" id="IPR002292">
    <property type="entry name" value="Orn/put_carbamltrans"/>
</dbReference>
<keyword evidence="4 7" id="KW-0963">Cytoplasm</keyword>
<evidence type="ECO:0000256" key="4">
    <source>
        <dbReference type="ARBA" id="ARBA00022490"/>
    </source>
</evidence>
<dbReference type="SUPFAM" id="SSF53671">
    <property type="entry name" value="Aspartate/ornithine carbamoyltransferase"/>
    <property type="match status" value="1"/>
</dbReference>
<dbReference type="HAMAP" id="MF_01109">
    <property type="entry name" value="OTCase"/>
    <property type="match status" value="1"/>
</dbReference>
<dbReference type="PANTHER" id="PTHR45753">
    <property type="entry name" value="ORNITHINE CARBAMOYLTRANSFERASE, MITOCHONDRIAL"/>
    <property type="match status" value="1"/>
</dbReference>
<evidence type="ECO:0000256" key="6">
    <source>
        <dbReference type="ARBA" id="ARBA00048772"/>
    </source>
</evidence>
<dbReference type="EMBL" id="CAKKNS010000001">
    <property type="protein sequence ID" value="CAH0416072.1"/>
    <property type="molecule type" value="Genomic_DNA"/>
</dbReference>
<evidence type="ECO:0000259" key="9">
    <source>
        <dbReference type="Pfam" id="PF02729"/>
    </source>
</evidence>
<feature type="binding site" evidence="7">
    <location>
        <position position="175"/>
    </location>
    <ligand>
        <name>L-ornithine</name>
        <dbReference type="ChEBI" id="CHEBI:46911"/>
    </ligand>
</feature>
<dbReference type="PROSITE" id="PS00097">
    <property type="entry name" value="CARBAMOYLTRANSFERASE"/>
    <property type="match status" value="1"/>
</dbReference>
<dbReference type="RefSeq" id="WP_230096136.1">
    <property type="nucleotide sequence ID" value="NZ_CAKKNS010000001.1"/>
</dbReference>
<dbReference type="PRINTS" id="PR00102">
    <property type="entry name" value="OTCASE"/>
</dbReference>
<feature type="binding site" evidence="7">
    <location>
        <position position="92"/>
    </location>
    <ligand>
        <name>carbamoyl phosphate</name>
        <dbReference type="ChEBI" id="CHEBI:58228"/>
    </ligand>
</feature>
<evidence type="ECO:0000259" key="8">
    <source>
        <dbReference type="Pfam" id="PF00185"/>
    </source>
</evidence>
<protein>
    <recommendedName>
        <fullName evidence="3 7">Ornithine carbamoyltransferase</fullName>
        <shortName evidence="7">OTCase</shortName>
        <ecNumber evidence="3 7">2.1.3.3</ecNumber>
    </recommendedName>
</protein>
<dbReference type="Pfam" id="PF02729">
    <property type="entry name" value="OTCace_N"/>
    <property type="match status" value="1"/>
</dbReference>
<evidence type="ECO:0000256" key="3">
    <source>
        <dbReference type="ARBA" id="ARBA00013007"/>
    </source>
</evidence>
<dbReference type="GO" id="GO:0004585">
    <property type="term" value="F:ornithine carbamoyltransferase activity"/>
    <property type="evidence" value="ECO:0007669"/>
    <property type="project" value="UniProtKB-EC"/>
</dbReference>
<feature type="binding site" evidence="7">
    <location>
        <position position="326"/>
    </location>
    <ligand>
        <name>carbamoyl phosphate</name>
        <dbReference type="ChEBI" id="CHEBI:58228"/>
    </ligand>
</feature>
<dbReference type="PRINTS" id="PR00100">
    <property type="entry name" value="AOTCASE"/>
</dbReference>
<dbReference type="EC" id="2.1.3.3" evidence="3 7"/>
<proteinExistence type="inferred from homology"/>
<dbReference type="InterPro" id="IPR024904">
    <property type="entry name" value="OTCase_ArgI"/>
</dbReference>
<dbReference type="InterPro" id="IPR036901">
    <property type="entry name" value="Asp/Orn_carbamoylTrfase_sf"/>
</dbReference>
<evidence type="ECO:0000313" key="11">
    <source>
        <dbReference type="Proteomes" id="UP000789707"/>
    </source>
</evidence>
<feature type="binding site" evidence="7">
    <location>
        <begin position="243"/>
        <end position="244"/>
    </location>
    <ligand>
        <name>L-ornithine</name>
        <dbReference type="ChEBI" id="CHEBI:46911"/>
    </ligand>
</feature>
<dbReference type="PANTHER" id="PTHR45753:SF1">
    <property type="entry name" value="ORNITHINE CARBAMOYLTRANSFERASE, CATABOLIC"/>
    <property type="match status" value="1"/>
</dbReference>
<accession>A0ABM8Z4B3</accession>
<comment type="similarity">
    <text evidence="2 7">Belongs to the aspartate/ornithine carbamoyltransferase superfamily. OTCase family.</text>
</comment>
<dbReference type="InterPro" id="IPR006132">
    <property type="entry name" value="Asp/Orn_carbamoyltranf_P-bd"/>
</dbReference>
<feature type="binding site" evidence="7">
    <location>
        <position position="116"/>
    </location>
    <ligand>
        <name>carbamoyl phosphate</name>
        <dbReference type="ChEBI" id="CHEBI:58228"/>
    </ligand>
</feature>
<sequence length="349" mass="38995">MTTVKTNTINSIFQGRSFLAEKDFSPAELAYLIDFGLHLKYLKRHNIAHQYLAGQNIALLFEKPSTRTRAAFTTATVELGAHPEYLGVNDIQLGSKESIEDTAIVLGRMFDGIEFRGFNQQTADELAKYSGVPVWNGLTDAWHPTQMLADFMTIKENFGHLRGLTLVFIGDGRNNIAQSLLITGSMLGVAVHIIAPKELQPPAEIIHLAYKLAQVSNVQPVVTDNIAVGIKNANIIYTDVWVSMGETDWQTRVALLKPYQVNMDLLTATQTPPERLIFLHCLPAFHDTNTDYGAQINVDYGITAMEVTDEVFHSKYARQWQQAENRKHAIKAVMAATLGYLFIPKVPEY</sequence>
<dbReference type="NCBIfam" id="TIGR00658">
    <property type="entry name" value="orni_carb_tr"/>
    <property type="match status" value="1"/>
</dbReference>
<feature type="binding site" evidence="7">
    <location>
        <begin position="281"/>
        <end position="282"/>
    </location>
    <ligand>
        <name>carbamoyl phosphate</name>
        <dbReference type="ChEBI" id="CHEBI:58228"/>
    </ligand>
</feature>
<evidence type="ECO:0000313" key="10">
    <source>
        <dbReference type="EMBL" id="CAH0416072.1"/>
    </source>
</evidence>
<dbReference type="Proteomes" id="UP000789707">
    <property type="component" value="Unassembled WGS sequence"/>
</dbReference>
<comment type="subcellular location">
    <subcellularLocation>
        <location evidence="1 7">Cytoplasm</location>
    </subcellularLocation>
</comment>
<comment type="caution">
    <text evidence="10">The sequence shown here is derived from an EMBL/GenBank/DDBJ whole genome shotgun (WGS) entry which is preliminary data.</text>
</comment>
<feature type="domain" description="Aspartate/ornithine carbamoyltransferase carbamoyl-P binding" evidence="9">
    <location>
        <begin position="16"/>
        <end position="156"/>
    </location>
</feature>
<feature type="binding site" evidence="7">
    <location>
        <begin position="143"/>
        <end position="146"/>
    </location>
    <ligand>
        <name>carbamoyl phosphate</name>
        <dbReference type="ChEBI" id="CHEBI:58228"/>
    </ligand>
</feature>
<feature type="binding site" evidence="7">
    <location>
        <begin position="65"/>
        <end position="68"/>
    </location>
    <ligand>
        <name>carbamoyl phosphate</name>
        <dbReference type="ChEBI" id="CHEBI:58228"/>
    </ligand>
</feature>
<evidence type="ECO:0000256" key="5">
    <source>
        <dbReference type="ARBA" id="ARBA00022679"/>
    </source>
</evidence>
<gene>
    <name evidence="10" type="primary">arcB_2</name>
    <name evidence="10" type="ORF">WFA24289_00371</name>
</gene>
<keyword evidence="5 7" id="KW-0808">Transferase</keyword>
<dbReference type="Pfam" id="PF00185">
    <property type="entry name" value="OTCace"/>
    <property type="match status" value="1"/>
</dbReference>
<evidence type="ECO:0000256" key="7">
    <source>
        <dbReference type="HAMAP-Rule" id="MF_01109"/>
    </source>
</evidence>
<organism evidence="10 11">
    <name type="scientific">Periweissella fabaria</name>
    <dbReference type="NCBI Taxonomy" id="546157"/>
    <lineage>
        <taxon>Bacteria</taxon>
        <taxon>Bacillati</taxon>
        <taxon>Bacillota</taxon>
        <taxon>Bacilli</taxon>
        <taxon>Lactobacillales</taxon>
        <taxon>Lactobacillaceae</taxon>
        <taxon>Periweissella</taxon>
    </lineage>
</organism>
<evidence type="ECO:0000256" key="2">
    <source>
        <dbReference type="ARBA" id="ARBA00007805"/>
    </source>
</evidence>
<feature type="domain" description="Aspartate/ornithine carbamoyltransferase Asp/Orn-binding" evidence="8">
    <location>
        <begin position="163"/>
        <end position="336"/>
    </location>
</feature>
<feature type="binding site" evidence="7">
    <location>
        <position position="239"/>
    </location>
    <ligand>
        <name>L-ornithine</name>
        <dbReference type="ChEBI" id="CHEBI:46911"/>
    </ligand>
</feature>
<reference evidence="10 11" key="1">
    <citation type="submission" date="2021-11" db="EMBL/GenBank/DDBJ databases">
        <authorList>
            <person name="Depoorter E."/>
        </authorList>
    </citation>
    <scope>NUCLEOTIDE SEQUENCE [LARGE SCALE GENOMIC DNA]</scope>
    <source>
        <strain evidence="10 11">LMG 24289</strain>
    </source>
</reference>
<dbReference type="Gene3D" id="3.40.50.1370">
    <property type="entry name" value="Aspartate/ornithine carbamoyltransferase"/>
    <property type="match status" value="2"/>
</dbReference>
<comment type="catalytic activity">
    <reaction evidence="6 7">
        <text>carbamoyl phosphate + L-ornithine = L-citrulline + phosphate + H(+)</text>
        <dbReference type="Rhea" id="RHEA:19513"/>
        <dbReference type="ChEBI" id="CHEBI:15378"/>
        <dbReference type="ChEBI" id="CHEBI:43474"/>
        <dbReference type="ChEBI" id="CHEBI:46911"/>
        <dbReference type="ChEBI" id="CHEBI:57743"/>
        <dbReference type="ChEBI" id="CHEBI:58228"/>
        <dbReference type="EC" id="2.1.3.3"/>
    </reaction>
</comment>
<dbReference type="InterPro" id="IPR006131">
    <property type="entry name" value="Asp_carbamoyltransf_Asp/Orn-bd"/>
</dbReference>
<evidence type="ECO:0000256" key="1">
    <source>
        <dbReference type="ARBA" id="ARBA00004496"/>
    </source>
</evidence>
<keyword evidence="11" id="KW-1185">Reference proteome</keyword>
<dbReference type="InterPro" id="IPR006130">
    <property type="entry name" value="Asp/Orn_carbamoylTrfase"/>
</dbReference>